<reference evidence="19 20" key="1">
    <citation type="submission" date="2016-03" db="EMBL/GenBank/DDBJ databases">
        <title>Fine-scale spatial genetic structure of a fungal parasite of coffee scale insects.</title>
        <authorList>
            <person name="Jackson D."/>
            <person name="Zemenick K.A."/>
            <person name="Malloure B."/>
            <person name="Quandt C.A."/>
            <person name="James T.Y."/>
        </authorList>
    </citation>
    <scope>NUCLEOTIDE SEQUENCE [LARGE SCALE GENOMIC DNA]</scope>
    <source>
        <strain evidence="19 20">UM487</strain>
    </source>
</reference>
<feature type="binding site" evidence="14">
    <location>
        <position position="244"/>
    </location>
    <ligand>
        <name>substrate</name>
    </ligand>
</feature>
<feature type="binding site" evidence="12">
    <location>
        <position position="240"/>
    </location>
    <ligand>
        <name>Ca(2+)</name>
        <dbReference type="ChEBI" id="CHEBI:29108"/>
        <label>2</label>
    </ligand>
</feature>
<evidence type="ECO:0000256" key="7">
    <source>
        <dbReference type="ARBA" id="ARBA00022837"/>
    </source>
</evidence>
<evidence type="ECO:0000256" key="2">
    <source>
        <dbReference type="ARBA" id="ARBA00001913"/>
    </source>
</evidence>
<dbReference type="SUPFAM" id="SSF51445">
    <property type="entry name" value="(Trans)glycosidases"/>
    <property type="match status" value="1"/>
</dbReference>
<evidence type="ECO:0000256" key="12">
    <source>
        <dbReference type="PIRSR" id="PIRSR001024-3"/>
    </source>
</evidence>
<keyword evidence="5 12" id="KW-0479">Metal-binding</keyword>
<sequence>SGTFITMKLTASLALLTQAWAVFGADTNSWKSRTIYFALTDRVARNENDNGGGGCGNLGDYCGGTFKGLQGKLDYIKGMGFDAIWITPVIENSDRGYHGYWAKDLYSINGHYGSSDELKSLVDTAHSKGIYIMVDVVANHVGNGPLSEKKPALLSQGSSYHPACSINYSDQHSVETCRVASDLPDLDTTDPKVRSLYIDWIKWLMSTYKFDGVRIDTVKHVEKDFWPDFAWASGAYTIGEVFDGDPDYVAGYAKLMAGLLNYPVYFPLNRFFQQQDSPQALVDMHNKMGSLVPDASTLGNFVDNHDNPRFLNQKNDVSLFKNALTYVMLARGIPVVYYGSEQAYAGGGDPGNREDLWRSGFRTADSDMYRFLQALGGVRRSHGGLPGNDHVHLFVEGDAYAWSRQAGAVMALTSNIGKGQQRQFCWNTQKSSKTWRSIFDGKTYTSGGDGRMCATVNNGEPMVFVAQ</sequence>
<feature type="domain" description="Glycosyl hydrolase family 13 catalytic" evidence="18">
    <location>
        <begin position="37"/>
        <end position="379"/>
    </location>
</feature>
<feature type="binding site" evidence="14">
    <location>
        <position position="140"/>
    </location>
    <ligand>
        <name>substrate</name>
    </ligand>
</feature>
<dbReference type="AlphaFoldDB" id="A0A179I5K7"/>
<dbReference type="Gene3D" id="3.20.20.80">
    <property type="entry name" value="Glycosidases"/>
    <property type="match status" value="1"/>
</dbReference>
<evidence type="ECO:0000256" key="13">
    <source>
        <dbReference type="PIRSR" id="PIRSR001024-4"/>
    </source>
</evidence>
<dbReference type="GO" id="GO:0005975">
    <property type="term" value="P:carbohydrate metabolic process"/>
    <property type="evidence" value="ECO:0007669"/>
    <property type="project" value="InterPro"/>
</dbReference>
<feature type="binding site" evidence="12">
    <location>
        <position position="216"/>
    </location>
    <ligand>
        <name>Ca(2+)</name>
        <dbReference type="ChEBI" id="CHEBI:29108"/>
        <label>2</label>
    </ligand>
</feature>
<feature type="binding site" evidence="12">
    <location>
        <position position="139"/>
    </location>
    <ligand>
        <name>Ca(2+)</name>
        <dbReference type="ChEBI" id="CHEBI:29108"/>
        <label>1</label>
    </ligand>
</feature>
<dbReference type="InterPro" id="IPR013777">
    <property type="entry name" value="A-amylase-like"/>
</dbReference>
<evidence type="ECO:0000256" key="15">
    <source>
        <dbReference type="RuleBase" id="RU003615"/>
    </source>
</evidence>
<comment type="catalytic activity">
    <reaction evidence="1 16">
        <text>Endohydrolysis of (1-&gt;4)-alpha-D-glucosidic linkages in polysaccharides containing three or more (1-&gt;4)-alpha-linked D-glucose units.</text>
        <dbReference type="EC" id="3.2.1.1"/>
    </reaction>
</comment>
<evidence type="ECO:0000256" key="17">
    <source>
        <dbReference type="SAM" id="SignalP"/>
    </source>
</evidence>
<dbReference type="InterPro" id="IPR006047">
    <property type="entry name" value="GH13_cat_dom"/>
</dbReference>
<dbReference type="EMBL" id="LUKN01003883">
    <property type="protein sequence ID" value="OAQ96803.1"/>
    <property type="molecule type" value="Genomic_DNA"/>
</dbReference>
<evidence type="ECO:0000256" key="16">
    <source>
        <dbReference type="RuleBase" id="RU361134"/>
    </source>
</evidence>
<evidence type="ECO:0000256" key="11">
    <source>
        <dbReference type="PIRSR" id="PIRSR001024-2"/>
    </source>
</evidence>
<evidence type="ECO:0000313" key="20">
    <source>
        <dbReference type="Proteomes" id="UP000243081"/>
    </source>
</evidence>
<feature type="binding site" evidence="12">
    <location>
        <position position="175"/>
    </location>
    <ligand>
        <name>Ca(2+)</name>
        <dbReference type="ChEBI" id="CHEBI:29108"/>
        <label>1</label>
    </ligand>
</feature>
<dbReference type="PRINTS" id="PR00110">
    <property type="entry name" value="ALPHAAMYLASE"/>
</dbReference>
<evidence type="ECO:0000256" key="1">
    <source>
        <dbReference type="ARBA" id="ARBA00000548"/>
    </source>
</evidence>
<feature type="disulfide bond" evidence="13">
    <location>
        <begin position="164"/>
        <end position="177"/>
    </location>
</feature>
<dbReference type="CDD" id="cd11319">
    <property type="entry name" value="AmyAc_euk_AmyA"/>
    <property type="match status" value="1"/>
</dbReference>
<evidence type="ECO:0000256" key="10">
    <source>
        <dbReference type="PIRSR" id="PIRSR001024-1"/>
    </source>
</evidence>
<dbReference type="Proteomes" id="UP000243081">
    <property type="component" value="Unassembled WGS sequence"/>
</dbReference>
<feature type="binding site" evidence="14">
    <location>
        <position position="306"/>
    </location>
    <ligand>
        <name>substrate</name>
    </ligand>
</feature>
<keyword evidence="13" id="KW-1015">Disulfide bond</keyword>
<feature type="site" description="Transition state stabilizer" evidence="11">
    <location>
        <position position="306"/>
    </location>
</feature>
<dbReference type="PIRSF" id="PIRSF001024">
    <property type="entry name" value="Alph-amyl_fung"/>
    <property type="match status" value="1"/>
</dbReference>
<dbReference type="GO" id="GO:0004556">
    <property type="term" value="F:alpha-amylase activity"/>
    <property type="evidence" value="ECO:0007669"/>
    <property type="project" value="UniProtKB-UniRule"/>
</dbReference>
<proteinExistence type="inferred from homology"/>
<feature type="binding site" evidence="14">
    <location>
        <position position="101"/>
    </location>
    <ligand>
        <name>substrate</name>
    </ligand>
</feature>
<dbReference type="GO" id="GO:0005509">
    <property type="term" value="F:calcium ion binding"/>
    <property type="evidence" value="ECO:0007669"/>
    <property type="project" value="InterPro"/>
</dbReference>
<evidence type="ECO:0000256" key="9">
    <source>
        <dbReference type="ARBA" id="ARBA00023295"/>
    </source>
</evidence>
<keyword evidence="6 16" id="KW-0378">Hydrolase</keyword>
<evidence type="ECO:0000256" key="4">
    <source>
        <dbReference type="ARBA" id="ARBA00012595"/>
    </source>
</evidence>
<keyword evidence="8 16" id="KW-0119">Carbohydrate metabolism</keyword>
<keyword evidence="9 16" id="KW-0326">Glycosidase</keyword>
<comment type="cofactor">
    <cofactor evidence="2">
        <name>Ca(2+)</name>
        <dbReference type="ChEBI" id="CHEBI:29108"/>
    </cofactor>
</comment>
<feature type="active site" description="Proton donor" evidence="10">
    <location>
        <position position="240"/>
    </location>
</feature>
<feature type="binding site" evidence="12">
    <location>
        <position position="185"/>
    </location>
    <ligand>
        <name>Ca(2+)</name>
        <dbReference type="ChEBI" id="CHEBI:29108"/>
        <label>1</label>
    </ligand>
</feature>
<feature type="binding site" evidence="14">
    <location>
        <position position="214"/>
    </location>
    <ligand>
        <name>substrate</name>
    </ligand>
</feature>
<dbReference type="PANTHER" id="PTHR10357">
    <property type="entry name" value="ALPHA-AMYLASE FAMILY MEMBER"/>
    <property type="match status" value="1"/>
</dbReference>
<feature type="binding site" evidence="12">
    <location>
        <position position="220"/>
    </location>
    <ligand>
        <name>Ca(2+)</name>
        <dbReference type="ChEBI" id="CHEBI:29108"/>
        <label>1</label>
    </ligand>
</feature>
<accession>A0A179I5K7</accession>
<dbReference type="Pfam" id="PF00128">
    <property type="entry name" value="Alpha-amylase"/>
    <property type="match status" value="2"/>
</dbReference>
<feature type="active site" description="Nucleophile" evidence="10">
    <location>
        <position position="216"/>
    </location>
</feature>
<comment type="similarity">
    <text evidence="3 15">Belongs to the glycosyl hydrolase 13 family.</text>
</comment>
<evidence type="ECO:0000256" key="5">
    <source>
        <dbReference type="ARBA" id="ARBA00022723"/>
    </source>
</evidence>
<evidence type="ECO:0000256" key="14">
    <source>
        <dbReference type="PIRSR" id="PIRSR001024-5"/>
    </source>
</evidence>
<name>A0A179I5K7_CORDF</name>
<evidence type="ECO:0000256" key="6">
    <source>
        <dbReference type="ARBA" id="ARBA00022801"/>
    </source>
</evidence>
<feature type="chain" id="PRO_5008104086" description="Alpha-amylase" evidence="17">
    <location>
        <begin position="22"/>
        <end position="467"/>
    </location>
</feature>
<evidence type="ECO:0000256" key="8">
    <source>
        <dbReference type="ARBA" id="ARBA00023277"/>
    </source>
</evidence>
<dbReference type="PANTHER" id="PTHR10357:SF212">
    <property type="entry name" value="ALPHA-AMYLASE"/>
    <property type="match status" value="1"/>
</dbReference>
<dbReference type="EC" id="3.2.1.1" evidence="4 16"/>
<feature type="non-terminal residue" evidence="19">
    <location>
        <position position="1"/>
    </location>
</feature>
<dbReference type="OrthoDB" id="204980at2759"/>
<dbReference type="InterPro" id="IPR006046">
    <property type="entry name" value="Alpha_amylase"/>
</dbReference>
<comment type="caution">
    <text evidence="19">The sequence shown here is derived from an EMBL/GenBank/DDBJ whole genome shotgun (WGS) entry which is preliminary data.</text>
</comment>
<protein>
    <recommendedName>
        <fullName evidence="4 16">Alpha-amylase</fullName>
        <ecNumber evidence="4 16">3.2.1.1</ecNumber>
    </recommendedName>
</protein>
<evidence type="ECO:0000259" key="18">
    <source>
        <dbReference type="SMART" id="SM00642"/>
    </source>
</evidence>
<keyword evidence="7 12" id="KW-0106">Calcium</keyword>
<evidence type="ECO:0000256" key="3">
    <source>
        <dbReference type="ARBA" id="ARBA00008061"/>
    </source>
</evidence>
<feature type="binding site" evidence="14">
    <location>
        <position position="353"/>
    </location>
    <ligand>
        <name>substrate</name>
    </ligand>
</feature>
<dbReference type="OMA" id="IWWQVYP"/>
<dbReference type="InterPro" id="IPR017853">
    <property type="entry name" value="GH"/>
</dbReference>
<keyword evidence="20" id="KW-1185">Reference proteome</keyword>
<keyword evidence="17" id="KW-0732">Signal</keyword>
<evidence type="ECO:0000313" key="19">
    <source>
        <dbReference type="EMBL" id="OAQ96803.1"/>
    </source>
</evidence>
<gene>
    <name evidence="19" type="ORF">LLEC1_07259</name>
</gene>
<dbReference type="SUPFAM" id="SSF51011">
    <property type="entry name" value="Glycosyl hydrolase domain"/>
    <property type="match status" value="1"/>
</dbReference>
<organism evidence="19 20">
    <name type="scientific">Cordyceps confragosa</name>
    <name type="common">Lecanicillium lecanii</name>
    <dbReference type="NCBI Taxonomy" id="2714763"/>
    <lineage>
        <taxon>Eukaryota</taxon>
        <taxon>Fungi</taxon>
        <taxon>Dikarya</taxon>
        <taxon>Ascomycota</taxon>
        <taxon>Pezizomycotina</taxon>
        <taxon>Sordariomycetes</taxon>
        <taxon>Hypocreomycetidae</taxon>
        <taxon>Hypocreales</taxon>
        <taxon>Cordycipitaceae</taxon>
        <taxon>Akanthomyces</taxon>
    </lineage>
</organism>
<dbReference type="SMART" id="SM00642">
    <property type="entry name" value="Aamy"/>
    <property type="match status" value="1"/>
</dbReference>
<feature type="signal peptide" evidence="17">
    <location>
        <begin position="1"/>
        <end position="21"/>
    </location>
</feature>